<protein>
    <submittedName>
        <fullName evidence="2">Uncharacterized protein</fullName>
    </submittedName>
</protein>
<reference evidence="2" key="2">
    <citation type="submission" date="2025-09" db="UniProtKB">
        <authorList>
            <consortium name="Ensembl"/>
        </authorList>
    </citation>
    <scope>IDENTIFICATION</scope>
</reference>
<dbReference type="Ensembl" id="ENSMSIT00000028895.1">
    <property type="protein sequence ID" value="ENSMSIP00000022911.1"/>
    <property type="gene ID" value="ENSMSIG00000019470.1"/>
</dbReference>
<evidence type="ECO:0000313" key="2">
    <source>
        <dbReference type="Ensembl" id="ENSMSIP00000022911.1"/>
    </source>
</evidence>
<dbReference type="AlphaFoldDB" id="A0A8C6HLX5"/>
<dbReference type="GeneTree" id="ENSGT01020000230614"/>
<evidence type="ECO:0000313" key="3">
    <source>
        <dbReference type="Proteomes" id="UP000694415"/>
    </source>
</evidence>
<reference evidence="2" key="1">
    <citation type="submission" date="2025-08" db="UniProtKB">
        <authorList>
            <consortium name="Ensembl"/>
        </authorList>
    </citation>
    <scope>IDENTIFICATION</scope>
</reference>
<sequence>MLPGSLGSGCSGAAGSAFPFPGTRRQQSLYATQPRCALCQVCTAGEARSARRQMLLPPRRRRLPAPGLYNCHTAPELNLNRE</sequence>
<name>A0A8C6HLX5_MUSSI</name>
<evidence type="ECO:0000256" key="1">
    <source>
        <dbReference type="SAM" id="MobiDB-lite"/>
    </source>
</evidence>
<organism evidence="2 3">
    <name type="scientific">Mus spicilegus</name>
    <name type="common">Mound-building mouse</name>
    <dbReference type="NCBI Taxonomy" id="10103"/>
    <lineage>
        <taxon>Eukaryota</taxon>
        <taxon>Metazoa</taxon>
        <taxon>Chordata</taxon>
        <taxon>Craniata</taxon>
        <taxon>Vertebrata</taxon>
        <taxon>Euteleostomi</taxon>
        <taxon>Mammalia</taxon>
        <taxon>Eutheria</taxon>
        <taxon>Euarchontoglires</taxon>
        <taxon>Glires</taxon>
        <taxon>Rodentia</taxon>
        <taxon>Myomorpha</taxon>
        <taxon>Muroidea</taxon>
        <taxon>Muridae</taxon>
        <taxon>Murinae</taxon>
        <taxon>Mus</taxon>
        <taxon>Mus</taxon>
    </lineage>
</organism>
<keyword evidence="3" id="KW-1185">Reference proteome</keyword>
<accession>A0A8C6HLX5</accession>
<dbReference type="Proteomes" id="UP000694415">
    <property type="component" value="Unplaced"/>
</dbReference>
<proteinExistence type="predicted"/>
<feature type="compositionally biased region" description="Gly residues" evidence="1">
    <location>
        <begin position="1"/>
        <end position="12"/>
    </location>
</feature>
<feature type="region of interest" description="Disordered" evidence="1">
    <location>
        <begin position="1"/>
        <end position="22"/>
    </location>
</feature>